<name>A0A6A6P1N4_9PEZI</name>
<evidence type="ECO:0000256" key="1">
    <source>
        <dbReference type="SAM" id="MobiDB-lite"/>
    </source>
</evidence>
<evidence type="ECO:0000313" key="4">
    <source>
        <dbReference type="Proteomes" id="UP000799766"/>
    </source>
</evidence>
<reference evidence="3" key="1">
    <citation type="journal article" date="2020" name="Stud. Mycol.">
        <title>101 Dothideomycetes genomes: a test case for predicting lifestyles and emergence of pathogens.</title>
        <authorList>
            <person name="Haridas S."/>
            <person name="Albert R."/>
            <person name="Binder M."/>
            <person name="Bloem J."/>
            <person name="Labutti K."/>
            <person name="Salamov A."/>
            <person name="Andreopoulos B."/>
            <person name="Baker S."/>
            <person name="Barry K."/>
            <person name="Bills G."/>
            <person name="Bluhm B."/>
            <person name="Cannon C."/>
            <person name="Castanera R."/>
            <person name="Culley D."/>
            <person name="Daum C."/>
            <person name="Ezra D."/>
            <person name="Gonzalez J."/>
            <person name="Henrissat B."/>
            <person name="Kuo A."/>
            <person name="Liang C."/>
            <person name="Lipzen A."/>
            <person name="Lutzoni F."/>
            <person name="Magnuson J."/>
            <person name="Mondo S."/>
            <person name="Nolan M."/>
            <person name="Ohm R."/>
            <person name="Pangilinan J."/>
            <person name="Park H.-J."/>
            <person name="Ramirez L."/>
            <person name="Alfaro M."/>
            <person name="Sun H."/>
            <person name="Tritt A."/>
            <person name="Yoshinaga Y."/>
            <person name="Zwiers L.-H."/>
            <person name="Turgeon B."/>
            <person name="Goodwin S."/>
            <person name="Spatafora J."/>
            <person name="Crous P."/>
            <person name="Grigoriev I."/>
        </authorList>
    </citation>
    <scope>NUCLEOTIDE SEQUENCE</scope>
    <source>
        <strain evidence="3">ATCC 16933</strain>
    </source>
</reference>
<organism evidence="3 4">
    <name type="scientific">Lineolata rhizophorae</name>
    <dbReference type="NCBI Taxonomy" id="578093"/>
    <lineage>
        <taxon>Eukaryota</taxon>
        <taxon>Fungi</taxon>
        <taxon>Dikarya</taxon>
        <taxon>Ascomycota</taxon>
        <taxon>Pezizomycotina</taxon>
        <taxon>Dothideomycetes</taxon>
        <taxon>Dothideomycetes incertae sedis</taxon>
        <taxon>Lineolatales</taxon>
        <taxon>Lineolataceae</taxon>
        <taxon>Lineolata</taxon>
    </lineage>
</organism>
<gene>
    <name evidence="3" type="ORF">BDY21DRAFT_19153</name>
</gene>
<evidence type="ECO:0000256" key="2">
    <source>
        <dbReference type="SAM" id="SignalP"/>
    </source>
</evidence>
<dbReference type="EMBL" id="MU001679">
    <property type="protein sequence ID" value="KAF2457915.1"/>
    <property type="molecule type" value="Genomic_DNA"/>
</dbReference>
<sequence>MELGRESRLLTFSFFFFSPFLIWLNGRGQGYPHGTAVDSSCEQLRHTRRRCGDDNEVFQVIGSGPRRMAGGGSRSHCGYISLSSPMGIRLLYPGKSLPSSNETARWCRWFLRRGTGRARLVFFASTIRQLVQPTPARRYSDPYRWDRVEISSLSQRPPEGAVLPSQRASGERGANLEGEKPKRKG</sequence>
<protein>
    <submittedName>
        <fullName evidence="3">Uncharacterized protein</fullName>
    </submittedName>
</protein>
<keyword evidence="4" id="KW-1185">Reference proteome</keyword>
<feature type="signal peptide" evidence="2">
    <location>
        <begin position="1"/>
        <end position="30"/>
    </location>
</feature>
<keyword evidence="2" id="KW-0732">Signal</keyword>
<accession>A0A6A6P1N4</accession>
<evidence type="ECO:0000313" key="3">
    <source>
        <dbReference type="EMBL" id="KAF2457915.1"/>
    </source>
</evidence>
<feature type="chain" id="PRO_5025421163" evidence="2">
    <location>
        <begin position="31"/>
        <end position="185"/>
    </location>
</feature>
<proteinExistence type="predicted"/>
<feature type="region of interest" description="Disordered" evidence="1">
    <location>
        <begin position="150"/>
        <end position="185"/>
    </location>
</feature>
<dbReference type="AlphaFoldDB" id="A0A6A6P1N4"/>
<dbReference type="Proteomes" id="UP000799766">
    <property type="component" value="Unassembled WGS sequence"/>
</dbReference>